<feature type="region of interest" description="Disordered" evidence="1">
    <location>
        <begin position="48"/>
        <end position="158"/>
    </location>
</feature>
<feature type="compositionally biased region" description="Basic and acidic residues" evidence="1">
    <location>
        <begin position="56"/>
        <end position="88"/>
    </location>
</feature>
<evidence type="ECO:0000256" key="1">
    <source>
        <dbReference type="SAM" id="MobiDB-lite"/>
    </source>
</evidence>
<reference evidence="3" key="1">
    <citation type="journal article" date="2019" name="Int. J. Syst. Evol. Microbiol.">
        <title>The Global Catalogue of Microorganisms (GCM) 10K type strain sequencing project: providing services to taxonomists for standard genome sequencing and annotation.</title>
        <authorList>
            <consortium name="The Broad Institute Genomics Platform"/>
            <consortium name="The Broad Institute Genome Sequencing Center for Infectious Disease"/>
            <person name="Wu L."/>
            <person name="Ma J."/>
        </authorList>
    </citation>
    <scope>NUCLEOTIDE SEQUENCE [LARGE SCALE GENOMIC DNA]</scope>
    <source>
        <strain evidence="3">JCM 12928</strain>
    </source>
</reference>
<sequence length="158" mass="17498">MTASRTHALDEHETNLVEQSRDVADRPDRELTDLVKLLRARRDRIQRMIRARSRSASREGKDNIDAGARDKKRLLVEALDRTTAELSRRRAGGKNGSAATDNLRDAVRRKAESPSWTGPEDRTANPGPAETPNRRIAPSGALHAEGMRAAIARSTGDR</sequence>
<proteinExistence type="predicted"/>
<name>A0ABP3S1L7_9CAUL</name>
<feature type="compositionally biased region" description="Basic and acidic residues" evidence="1">
    <location>
        <begin position="102"/>
        <end position="112"/>
    </location>
</feature>
<keyword evidence="3" id="KW-1185">Reference proteome</keyword>
<feature type="compositionally biased region" description="Basic and acidic residues" evidence="1">
    <location>
        <begin position="7"/>
        <end position="30"/>
    </location>
</feature>
<protein>
    <submittedName>
        <fullName evidence="2">Uncharacterized protein</fullName>
    </submittedName>
</protein>
<gene>
    <name evidence="2" type="ORF">GCM10009422_14670</name>
</gene>
<evidence type="ECO:0000313" key="3">
    <source>
        <dbReference type="Proteomes" id="UP001501352"/>
    </source>
</evidence>
<dbReference type="Proteomes" id="UP001501352">
    <property type="component" value="Unassembled WGS sequence"/>
</dbReference>
<organism evidence="2 3">
    <name type="scientific">Brevundimonas kwangchunensis</name>
    <dbReference type="NCBI Taxonomy" id="322163"/>
    <lineage>
        <taxon>Bacteria</taxon>
        <taxon>Pseudomonadati</taxon>
        <taxon>Pseudomonadota</taxon>
        <taxon>Alphaproteobacteria</taxon>
        <taxon>Caulobacterales</taxon>
        <taxon>Caulobacteraceae</taxon>
        <taxon>Brevundimonas</taxon>
    </lineage>
</organism>
<accession>A0ABP3S1L7</accession>
<evidence type="ECO:0000313" key="2">
    <source>
        <dbReference type="EMBL" id="GAA0620099.1"/>
    </source>
</evidence>
<dbReference type="EMBL" id="BAAAGA010000002">
    <property type="protein sequence ID" value="GAA0620099.1"/>
    <property type="molecule type" value="Genomic_DNA"/>
</dbReference>
<comment type="caution">
    <text evidence="2">The sequence shown here is derived from an EMBL/GenBank/DDBJ whole genome shotgun (WGS) entry which is preliminary data.</text>
</comment>
<feature type="region of interest" description="Disordered" evidence="1">
    <location>
        <begin position="1"/>
        <end position="30"/>
    </location>
</feature>
<dbReference type="RefSeq" id="WP_343792214.1">
    <property type="nucleotide sequence ID" value="NZ_BAAAGA010000002.1"/>
</dbReference>